<dbReference type="UniPathway" id="UPA00138"/>
<dbReference type="FunCoup" id="A0A0D2WMS8">
    <property type="interactions" value="300"/>
</dbReference>
<evidence type="ECO:0000256" key="2">
    <source>
        <dbReference type="ARBA" id="ARBA00004742"/>
    </source>
</evidence>
<feature type="region of interest" description="Disordered" evidence="12">
    <location>
        <begin position="219"/>
        <end position="238"/>
    </location>
</feature>
<evidence type="ECO:0000259" key="14">
    <source>
        <dbReference type="PROSITE" id="PS50975"/>
    </source>
</evidence>
<dbReference type="Proteomes" id="UP000008743">
    <property type="component" value="Unassembled WGS sequence"/>
</dbReference>
<comment type="pathway">
    <text evidence="2">Carbohydrate biosynthesis; gluconeogenesis.</text>
</comment>
<keyword evidence="4" id="KW-0312">Gluconeogenesis</keyword>
<dbReference type="InterPro" id="IPR001882">
    <property type="entry name" value="Biotin_BS"/>
</dbReference>
<dbReference type="GO" id="GO:0006094">
    <property type="term" value="P:gluconeogenesis"/>
    <property type="evidence" value="ECO:0007669"/>
    <property type="project" value="UniProtKB-UniPathway"/>
</dbReference>
<evidence type="ECO:0000256" key="9">
    <source>
        <dbReference type="ARBA" id="ARBA00023267"/>
    </source>
</evidence>
<keyword evidence="10" id="KW-0511">Multifunctional enzyme</keyword>
<dbReference type="Pfam" id="PF00682">
    <property type="entry name" value="HMGL-like"/>
    <property type="match status" value="1"/>
</dbReference>
<dbReference type="InterPro" id="IPR016185">
    <property type="entry name" value="PreATP-grasp_dom_sf"/>
</dbReference>
<dbReference type="GO" id="GO:0046872">
    <property type="term" value="F:metal ion binding"/>
    <property type="evidence" value="ECO:0007669"/>
    <property type="project" value="UniProtKB-KW"/>
</dbReference>
<dbReference type="GO" id="GO:0005524">
    <property type="term" value="F:ATP binding"/>
    <property type="evidence" value="ECO:0007669"/>
    <property type="project" value="UniProtKB-UniRule"/>
</dbReference>
<reference evidence="18" key="1">
    <citation type="submission" date="2011-02" db="EMBL/GenBank/DDBJ databases">
        <title>The Genome Sequence of Capsaspora owczarzaki ATCC 30864.</title>
        <authorList>
            <person name="Russ C."/>
            <person name="Cuomo C."/>
            <person name="Burger G."/>
            <person name="Gray M.W."/>
            <person name="Holland P.W.H."/>
            <person name="King N."/>
            <person name="Lang F.B.F."/>
            <person name="Roger A.J."/>
            <person name="Ruiz-Trillo I."/>
            <person name="Young S.K."/>
            <person name="Zeng Q."/>
            <person name="Gargeya S."/>
            <person name="Alvarado L."/>
            <person name="Berlin A."/>
            <person name="Chapman S.B."/>
            <person name="Chen Z."/>
            <person name="Freedman E."/>
            <person name="Gellesch M."/>
            <person name="Goldberg J."/>
            <person name="Griggs A."/>
            <person name="Gujja S."/>
            <person name="Heilman E."/>
            <person name="Heiman D."/>
            <person name="Howarth C."/>
            <person name="Mehta T."/>
            <person name="Neiman D."/>
            <person name="Pearson M."/>
            <person name="Roberts A."/>
            <person name="Saif S."/>
            <person name="Shea T."/>
            <person name="Shenoy N."/>
            <person name="Sisk P."/>
            <person name="Stolte C."/>
            <person name="Sykes S."/>
            <person name="White J."/>
            <person name="Yandava C."/>
            <person name="Haas B."/>
            <person name="Nusbaum C."/>
            <person name="Birren B."/>
        </authorList>
    </citation>
    <scope>NUCLEOTIDE SEQUENCE</scope>
    <source>
        <strain evidence="18">ATCC 30864</strain>
    </source>
</reference>
<dbReference type="InterPro" id="IPR011054">
    <property type="entry name" value="Rudment_hybrid_motif"/>
</dbReference>
<dbReference type="InterPro" id="IPR011053">
    <property type="entry name" value="Single_hybrid_motif"/>
</dbReference>
<dbReference type="InterPro" id="IPR005481">
    <property type="entry name" value="BC-like_N"/>
</dbReference>
<dbReference type="SUPFAM" id="SSF56059">
    <property type="entry name" value="Glutathione synthetase ATP-binding domain-like"/>
    <property type="match status" value="1"/>
</dbReference>
<dbReference type="InterPro" id="IPR011764">
    <property type="entry name" value="Biotin_carboxylation_dom"/>
</dbReference>
<dbReference type="PROSITE" id="PS50968">
    <property type="entry name" value="BIOTINYL_LIPOYL"/>
    <property type="match status" value="1"/>
</dbReference>
<organism evidence="17 18">
    <name type="scientific">Capsaspora owczarzaki (strain ATCC 30864)</name>
    <dbReference type="NCBI Taxonomy" id="595528"/>
    <lineage>
        <taxon>Eukaryota</taxon>
        <taxon>Filasterea</taxon>
        <taxon>Capsaspora</taxon>
    </lineage>
</organism>
<dbReference type="NCBIfam" id="NF009554">
    <property type="entry name" value="PRK12999.1"/>
    <property type="match status" value="1"/>
</dbReference>
<dbReference type="SUPFAM" id="SSF89000">
    <property type="entry name" value="post-HMGL domain-like"/>
    <property type="match status" value="1"/>
</dbReference>
<dbReference type="InterPro" id="IPR000089">
    <property type="entry name" value="Biotin_lipoyl"/>
</dbReference>
<dbReference type="Pfam" id="PF02785">
    <property type="entry name" value="Biotin_carb_C"/>
    <property type="match status" value="1"/>
</dbReference>
<dbReference type="PANTHER" id="PTHR43778">
    <property type="entry name" value="PYRUVATE CARBOXYLASE"/>
    <property type="match status" value="1"/>
</dbReference>
<keyword evidence="6" id="KW-0479">Metal-binding</keyword>
<evidence type="ECO:0000259" key="15">
    <source>
        <dbReference type="PROSITE" id="PS50979"/>
    </source>
</evidence>
<keyword evidence="18" id="KW-1185">Reference proteome</keyword>
<feature type="domain" description="Biotin carboxylation" evidence="15">
    <location>
        <begin position="293"/>
        <end position="744"/>
    </location>
</feature>
<dbReference type="OrthoDB" id="196847at2759"/>
<dbReference type="InterPro" id="IPR003379">
    <property type="entry name" value="Carboxylase_cons_dom"/>
</dbReference>
<dbReference type="InterPro" id="IPR005479">
    <property type="entry name" value="CPAse_ATP-bd"/>
</dbReference>
<feature type="domain" description="Lipoyl-binding" evidence="13">
    <location>
        <begin position="1364"/>
        <end position="1439"/>
    </location>
</feature>
<evidence type="ECO:0000256" key="5">
    <source>
        <dbReference type="ARBA" id="ARBA00022598"/>
    </source>
</evidence>
<dbReference type="InParanoid" id="A0A0D2WMS8"/>
<dbReference type="SUPFAM" id="SSF51569">
    <property type="entry name" value="Aldolase"/>
    <property type="match status" value="1"/>
</dbReference>
<evidence type="ECO:0000256" key="8">
    <source>
        <dbReference type="ARBA" id="ARBA00022840"/>
    </source>
</evidence>
<dbReference type="Pfam" id="PF00364">
    <property type="entry name" value="Biotin_lipoyl"/>
    <property type="match status" value="1"/>
</dbReference>
<dbReference type="InterPro" id="IPR055268">
    <property type="entry name" value="PCB-like"/>
</dbReference>
<dbReference type="PROSITE" id="PS50991">
    <property type="entry name" value="PYR_CT"/>
    <property type="match status" value="1"/>
</dbReference>
<evidence type="ECO:0000313" key="18">
    <source>
        <dbReference type="Proteomes" id="UP000008743"/>
    </source>
</evidence>
<feature type="domain" description="Pyruvate carboxyltransferase" evidence="16">
    <location>
        <begin position="825"/>
        <end position="1094"/>
    </location>
</feature>
<dbReference type="PROSITE" id="PS50979">
    <property type="entry name" value="BC"/>
    <property type="match status" value="1"/>
</dbReference>
<dbReference type="EC" id="6.4.1.1" evidence="3"/>
<keyword evidence="7 11" id="KW-0547">Nucleotide-binding</keyword>
<dbReference type="InterPro" id="IPR005482">
    <property type="entry name" value="Biotin_COase_C"/>
</dbReference>
<dbReference type="Gene3D" id="2.40.50.100">
    <property type="match status" value="1"/>
</dbReference>
<gene>
    <name evidence="17" type="ORF">CAOG_008680</name>
</gene>
<dbReference type="InterPro" id="IPR011761">
    <property type="entry name" value="ATP-grasp"/>
</dbReference>
<evidence type="ECO:0000256" key="3">
    <source>
        <dbReference type="ARBA" id="ARBA00013057"/>
    </source>
</evidence>
<protein>
    <recommendedName>
        <fullName evidence="3">pyruvate carboxylase</fullName>
        <ecNumber evidence="3">6.4.1.1</ecNumber>
    </recommendedName>
</protein>
<dbReference type="SUPFAM" id="SSF51230">
    <property type="entry name" value="Single hybrid motif"/>
    <property type="match status" value="1"/>
</dbReference>
<dbReference type="STRING" id="595528.A0A0D2WMS8"/>
<keyword evidence="5" id="KW-0436">Ligase</keyword>
<evidence type="ECO:0000256" key="12">
    <source>
        <dbReference type="SAM" id="MobiDB-lite"/>
    </source>
</evidence>
<evidence type="ECO:0000256" key="6">
    <source>
        <dbReference type="ARBA" id="ARBA00022723"/>
    </source>
</evidence>
<evidence type="ECO:0000256" key="1">
    <source>
        <dbReference type="ARBA" id="ARBA00001953"/>
    </source>
</evidence>
<dbReference type="Gene3D" id="3.30.470.20">
    <property type="entry name" value="ATP-grasp fold, B domain"/>
    <property type="match status" value="1"/>
</dbReference>
<evidence type="ECO:0000259" key="16">
    <source>
        <dbReference type="PROSITE" id="PS50991"/>
    </source>
</evidence>
<dbReference type="PANTHER" id="PTHR43778:SF2">
    <property type="entry name" value="PYRUVATE CARBOXYLASE, MITOCHONDRIAL"/>
    <property type="match status" value="1"/>
</dbReference>
<dbReference type="EMBL" id="KE346363">
    <property type="protein sequence ID" value="KJE92245.1"/>
    <property type="molecule type" value="Genomic_DNA"/>
</dbReference>
<dbReference type="InterPro" id="IPR005930">
    <property type="entry name" value="Pyruv_COase"/>
</dbReference>
<dbReference type="Gene3D" id="3.10.600.10">
    <property type="entry name" value="pyruvate carboxylase f1077a mutant domain"/>
    <property type="match status" value="1"/>
</dbReference>
<dbReference type="FunFam" id="3.30.1490.20:FF:000018">
    <property type="entry name" value="Biotin carboxylase"/>
    <property type="match status" value="1"/>
</dbReference>
<feature type="region of interest" description="Disordered" evidence="12">
    <location>
        <begin position="28"/>
        <end position="49"/>
    </location>
</feature>
<dbReference type="PROSITE" id="PS50975">
    <property type="entry name" value="ATP_GRASP"/>
    <property type="match status" value="1"/>
</dbReference>
<dbReference type="Pfam" id="PF00289">
    <property type="entry name" value="Biotin_carb_N"/>
    <property type="match status" value="1"/>
</dbReference>
<dbReference type="PROSITE" id="PS00188">
    <property type="entry name" value="BIOTIN"/>
    <property type="match status" value="1"/>
</dbReference>
<dbReference type="SUPFAM" id="SSF52440">
    <property type="entry name" value="PreATP-grasp domain"/>
    <property type="match status" value="1"/>
</dbReference>
<dbReference type="Pfam" id="PF02436">
    <property type="entry name" value="PYC_OADA"/>
    <property type="match status" value="1"/>
</dbReference>
<dbReference type="SMART" id="SM00878">
    <property type="entry name" value="Biotin_carb_C"/>
    <property type="match status" value="1"/>
</dbReference>
<dbReference type="FunFam" id="3.40.50.20:FF:000010">
    <property type="entry name" value="Propionyl-CoA carboxylase subunit alpha"/>
    <property type="match status" value="1"/>
</dbReference>
<dbReference type="SUPFAM" id="SSF51246">
    <property type="entry name" value="Rudiment single hybrid motif"/>
    <property type="match status" value="1"/>
</dbReference>
<keyword evidence="8 11" id="KW-0067">ATP-binding</keyword>
<comment type="cofactor">
    <cofactor evidence="1">
        <name>biotin</name>
        <dbReference type="ChEBI" id="CHEBI:57586"/>
    </cofactor>
</comment>
<sequence length="1443" mass="154647">MPLPTIPVPPNLHGLSCDVADDMLHRIAHPDANSPAPNPDKLPAATPGGLTVHPLHAAVVLPSSQLQPAYSYAMSSSAPGGEHHASGCYGGPSCSYSACSHTSYAARPTAALLPHHMPLYTVPTPTIPLSSASTTTTAVTAAAAAATTTMNTFASAPVGNSTTVASSSLSNLSSAASSCGNLSTSSSSSSLSLTHGFDACQSTSYENLPAGLLTPVSLRSSNGSSASSSHQPSARSSISSMDTIFATTRKPSLSTALPLSTSASSASLSTSTSLPQVLSFDEIRGELEPSMQSVSKIMCANRGEIAIRVFRAAHELSLRTVAIYSLADRFAMHRSKADEAYEVSGPNVTPVGAYLDVDRIVALAVKSGVRAIHPGYGFLSENSTFARAVEKAGIVFVGPDPDVIDKMGDKTQARTAAIECGVPVVPGSNGPVPSLEAAEAFVKQHGLPVIIKAAFGGGGRGMRVIRNESELSEGYLRCTSEAKSAFGDGTVFIERYIENPRHIEVQILADNYGNVVHLFERDCSVQRRHQKVIEVAPAVNLPTNVRDAILESALKLARHIKYRNAGTVEFLVDPQHRHYFIEVNPRIQVEHTITEQITGVDLVASQIRIAAGASLESLGLQQSNISVRGHSIQCRVTAEDPANNFMPDTGKIVVYRTSSGNGIRLDGGAGFAGSIITPHYDSLLVKIISHASTYQSAIRKLLRAITECRIRGVKTNIPFLQKVLLHPEFLQGVVHTGFIDNTKELFNFPVLKNRAQKLLTFLGEICVNGSAVQGMVGEPGPITPKIPTITNLPDPMAPPPAGWRDILLAEGPEGFAKKLRAHKNVLITDTTWRDAHQSHLMTRMRTYDMAAVAPHTAHVMSKAFSLEMWGGATFDVSLRFLHECPWDRLRQLRALVPNIPFQMLLRGANAVGYTTYPDNVVFEFVKTAKDNGVDIFRVFDSLNYVENLRLGIDAVRAAGGVIEAAICYTGDVLNPKRPKYNLPYYIGLVEKLVEMGIHILAIKDMAGLLKPHAATVLIGAIRTRWPDLPIHVHTHDTAGTGVASMIAAAQAGADVVDVATDAMSGLTSQPCMGAVVTSLNDLGLGEAFNFDQLQDLNGYWGQVRAHYRCFDSEQKASSSDVYQHEMPGGQYTNLFFQSMSLGLSEQWGAIKTSYAAANRLLGDIVKVTPSSKVVGDLAQFMVANELDEEKVIAQADRLSFPSSVVQYFQGLIGIPEGGFPEPLRTKIVRNLPCVQGRPGANMPALDLVKLKRDLVEQFGSWITDTDVMSAAMYPEVFKEYALFVNHLGNVGMVPTFAFLKALPVGEELVVDIEAGKRLYIKLIAVGTETDQRGMREVFFELNGEARKISVPDRSIAVAHVTRAKASADMPNEVGCPMSGTVIELRAKVGAPLKQGDPICVLNAMKMETVVTAPLSGTLELLNVKVGESLSAGDLVARIKPAAP</sequence>
<feature type="domain" description="ATP-grasp" evidence="14">
    <location>
        <begin position="414"/>
        <end position="611"/>
    </location>
</feature>
<dbReference type="Pfam" id="PF02786">
    <property type="entry name" value="CPSase_L_D2"/>
    <property type="match status" value="1"/>
</dbReference>
<dbReference type="NCBIfam" id="TIGR01235">
    <property type="entry name" value="pyruv_carbox"/>
    <property type="match status" value="1"/>
</dbReference>
<dbReference type="InterPro" id="IPR000891">
    <property type="entry name" value="PYR_CT"/>
</dbReference>
<dbReference type="InterPro" id="IPR013785">
    <property type="entry name" value="Aldolase_TIM"/>
</dbReference>
<dbReference type="FunFam" id="2.40.50.100:FF:000003">
    <property type="entry name" value="Acetyl-CoA carboxylase biotin carboxyl carrier protein"/>
    <property type="match status" value="1"/>
</dbReference>
<dbReference type="CDD" id="cd06850">
    <property type="entry name" value="biotinyl_domain"/>
    <property type="match status" value="1"/>
</dbReference>
<dbReference type="eggNOG" id="KOG0369">
    <property type="taxonomic scope" value="Eukaryota"/>
</dbReference>
<proteinExistence type="predicted"/>
<keyword evidence="9" id="KW-0092">Biotin</keyword>
<dbReference type="PhylomeDB" id="A0A0D2WMS8"/>
<dbReference type="CDD" id="cd07937">
    <property type="entry name" value="DRE_TIM_PC_TC_5S"/>
    <property type="match status" value="1"/>
</dbReference>
<name>A0A0D2WMS8_CAPO3</name>
<dbReference type="GO" id="GO:0005737">
    <property type="term" value="C:cytoplasm"/>
    <property type="evidence" value="ECO:0007669"/>
    <property type="project" value="TreeGrafter"/>
</dbReference>
<dbReference type="GO" id="GO:0004736">
    <property type="term" value="F:pyruvate carboxylase activity"/>
    <property type="evidence" value="ECO:0007669"/>
    <property type="project" value="UniProtKB-EC"/>
</dbReference>
<dbReference type="Gene3D" id="3.20.20.70">
    <property type="entry name" value="Aldolase class I"/>
    <property type="match status" value="1"/>
</dbReference>
<dbReference type="FunFam" id="3.20.20.70:FF:000033">
    <property type="entry name" value="Pyruvate carboxylase"/>
    <property type="match status" value="1"/>
</dbReference>
<evidence type="ECO:0000256" key="10">
    <source>
        <dbReference type="ARBA" id="ARBA00023268"/>
    </source>
</evidence>
<evidence type="ECO:0000256" key="4">
    <source>
        <dbReference type="ARBA" id="ARBA00022432"/>
    </source>
</evidence>
<evidence type="ECO:0000256" key="7">
    <source>
        <dbReference type="ARBA" id="ARBA00022741"/>
    </source>
</evidence>
<evidence type="ECO:0000313" key="17">
    <source>
        <dbReference type="EMBL" id="KJE92245.1"/>
    </source>
</evidence>
<dbReference type="FunFam" id="3.30.470.20:FF:000012">
    <property type="entry name" value="Pyruvate carboxylase"/>
    <property type="match status" value="1"/>
</dbReference>
<evidence type="ECO:0000259" key="13">
    <source>
        <dbReference type="PROSITE" id="PS50968"/>
    </source>
</evidence>
<dbReference type="NCBIfam" id="NF006761">
    <property type="entry name" value="PRK09282.1"/>
    <property type="match status" value="1"/>
</dbReference>
<evidence type="ECO:0000256" key="11">
    <source>
        <dbReference type="PROSITE-ProRule" id="PRU00409"/>
    </source>
</evidence>
<accession>A0A0D2WMS8</accession>
<dbReference type="PROSITE" id="PS00867">
    <property type="entry name" value="CPSASE_2"/>
    <property type="match status" value="1"/>
</dbReference>